<gene>
    <name evidence="3" type="ORF">P5G61_02020</name>
</gene>
<organism evidence="3 4">
    <name type="scientific">Paenibacillus vandeheii</name>
    <dbReference type="NCBI Taxonomy" id="3035917"/>
    <lineage>
        <taxon>Bacteria</taxon>
        <taxon>Bacillati</taxon>
        <taxon>Bacillota</taxon>
        <taxon>Bacilli</taxon>
        <taxon>Bacillales</taxon>
        <taxon>Paenibacillaceae</taxon>
        <taxon>Paenibacillus</taxon>
    </lineage>
</organism>
<dbReference type="RefSeq" id="WP_301243926.1">
    <property type="nucleotide sequence ID" value="NZ_JAROCD010000001.1"/>
</dbReference>
<protein>
    <submittedName>
        <fullName evidence="3">Uncharacterized protein</fullName>
    </submittedName>
</protein>
<reference evidence="3" key="1">
    <citation type="submission" date="2023-03" db="EMBL/GenBank/DDBJ databases">
        <title>MT1 and MT2 Draft Genomes of Novel Species.</title>
        <authorList>
            <person name="Venkateswaran K."/>
        </authorList>
    </citation>
    <scope>NUCLEOTIDE SEQUENCE</scope>
    <source>
        <strain evidence="3">F6_3S_P_1C</strain>
    </source>
</reference>
<sequence length="112" mass="12086">MKPLTKKKSVSSKSYSNHVLLPKTPVKNRSGRPGSRPRTPPKSRQSITRASIRGMAASDQTSDQSSTFETQHGLDQLAFVAAILVLIAAAIGLYIAWKTLFLPSSTGTVVTF</sequence>
<keyword evidence="2" id="KW-0472">Membrane</keyword>
<evidence type="ECO:0000256" key="2">
    <source>
        <dbReference type="SAM" id="Phobius"/>
    </source>
</evidence>
<feature type="compositionally biased region" description="Polar residues" evidence="1">
    <location>
        <begin position="58"/>
        <end position="67"/>
    </location>
</feature>
<name>A0ABT8J4I0_9BACL</name>
<keyword evidence="4" id="KW-1185">Reference proteome</keyword>
<feature type="transmembrane region" description="Helical" evidence="2">
    <location>
        <begin position="77"/>
        <end position="97"/>
    </location>
</feature>
<evidence type="ECO:0000256" key="1">
    <source>
        <dbReference type="SAM" id="MobiDB-lite"/>
    </source>
</evidence>
<accession>A0ABT8J4I0</accession>
<keyword evidence="2" id="KW-0812">Transmembrane</keyword>
<proteinExistence type="predicted"/>
<evidence type="ECO:0000313" key="3">
    <source>
        <dbReference type="EMBL" id="MDN4599989.1"/>
    </source>
</evidence>
<evidence type="ECO:0000313" key="4">
    <source>
        <dbReference type="Proteomes" id="UP001174205"/>
    </source>
</evidence>
<keyword evidence="2" id="KW-1133">Transmembrane helix</keyword>
<dbReference type="Proteomes" id="UP001174205">
    <property type="component" value="Unassembled WGS sequence"/>
</dbReference>
<comment type="caution">
    <text evidence="3">The sequence shown here is derived from an EMBL/GenBank/DDBJ whole genome shotgun (WGS) entry which is preliminary data.</text>
</comment>
<dbReference type="EMBL" id="JAROCD010000001">
    <property type="protein sequence ID" value="MDN4599989.1"/>
    <property type="molecule type" value="Genomic_DNA"/>
</dbReference>
<feature type="region of interest" description="Disordered" evidence="1">
    <location>
        <begin position="1"/>
        <end position="67"/>
    </location>
</feature>
<feature type="compositionally biased region" description="Basic residues" evidence="1">
    <location>
        <begin position="1"/>
        <end position="10"/>
    </location>
</feature>